<protein>
    <recommendedName>
        <fullName evidence="5">Secreted protein</fullName>
    </recommendedName>
</protein>
<feature type="region of interest" description="Disordered" evidence="1">
    <location>
        <begin position="101"/>
        <end position="124"/>
    </location>
</feature>
<dbReference type="AlphaFoldDB" id="A0AAW1JH05"/>
<keyword evidence="4" id="KW-1185">Reference proteome</keyword>
<proteinExistence type="predicted"/>
<dbReference type="EMBL" id="JASPKY010000389">
    <property type="protein sequence ID" value="KAK9702579.1"/>
    <property type="molecule type" value="Genomic_DNA"/>
</dbReference>
<feature type="compositionally biased region" description="Basic residues" evidence="1">
    <location>
        <begin position="27"/>
        <end position="40"/>
    </location>
</feature>
<evidence type="ECO:0000313" key="4">
    <source>
        <dbReference type="Proteomes" id="UP001458880"/>
    </source>
</evidence>
<evidence type="ECO:0008006" key="5">
    <source>
        <dbReference type="Google" id="ProtNLM"/>
    </source>
</evidence>
<reference evidence="3 4" key="1">
    <citation type="journal article" date="2024" name="BMC Genomics">
        <title>De novo assembly and annotation of Popillia japonica's genome with initial clues to its potential as an invasive pest.</title>
        <authorList>
            <person name="Cucini C."/>
            <person name="Boschi S."/>
            <person name="Funari R."/>
            <person name="Cardaioli E."/>
            <person name="Iannotti N."/>
            <person name="Marturano G."/>
            <person name="Paoli F."/>
            <person name="Bruttini M."/>
            <person name="Carapelli A."/>
            <person name="Frati F."/>
            <person name="Nardi F."/>
        </authorList>
    </citation>
    <scope>NUCLEOTIDE SEQUENCE [LARGE SCALE GENOMIC DNA]</scope>
    <source>
        <strain evidence="3">DMR45628</strain>
    </source>
</reference>
<evidence type="ECO:0000256" key="2">
    <source>
        <dbReference type="SAM" id="SignalP"/>
    </source>
</evidence>
<feature type="compositionally biased region" description="Basic and acidic residues" evidence="1">
    <location>
        <begin position="110"/>
        <end position="124"/>
    </location>
</feature>
<gene>
    <name evidence="3" type="ORF">QE152_g29846</name>
</gene>
<keyword evidence="2" id="KW-0732">Signal</keyword>
<feature type="chain" id="PRO_5043631984" description="Secreted protein" evidence="2">
    <location>
        <begin position="18"/>
        <end position="124"/>
    </location>
</feature>
<dbReference type="Proteomes" id="UP001458880">
    <property type="component" value="Unassembled WGS sequence"/>
</dbReference>
<organism evidence="3 4">
    <name type="scientific">Popillia japonica</name>
    <name type="common">Japanese beetle</name>
    <dbReference type="NCBI Taxonomy" id="7064"/>
    <lineage>
        <taxon>Eukaryota</taxon>
        <taxon>Metazoa</taxon>
        <taxon>Ecdysozoa</taxon>
        <taxon>Arthropoda</taxon>
        <taxon>Hexapoda</taxon>
        <taxon>Insecta</taxon>
        <taxon>Pterygota</taxon>
        <taxon>Neoptera</taxon>
        <taxon>Endopterygota</taxon>
        <taxon>Coleoptera</taxon>
        <taxon>Polyphaga</taxon>
        <taxon>Scarabaeiformia</taxon>
        <taxon>Scarabaeidae</taxon>
        <taxon>Rutelinae</taxon>
        <taxon>Popillia</taxon>
    </lineage>
</organism>
<accession>A0AAW1JH05</accession>
<evidence type="ECO:0000256" key="1">
    <source>
        <dbReference type="SAM" id="MobiDB-lite"/>
    </source>
</evidence>
<comment type="caution">
    <text evidence="3">The sequence shown here is derived from an EMBL/GenBank/DDBJ whole genome shotgun (WGS) entry which is preliminary data.</text>
</comment>
<feature type="region of interest" description="Disordered" evidence="1">
    <location>
        <begin position="27"/>
        <end position="65"/>
    </location>
</feature>
<feature type="compositionally biased region" description="Basic and acidic residues" evidence="1">
    <location>
        <begin position="42"/>
        <end position="52"/>
    </location>
</feature>
<evidence type="ECO:0000313" key="3">
    <source>
        <dbReference type="EMBL" id="KAK9702579.1"/>
    </source>
</evidence>
<sequence>MSVVVFLLLLLMSSVLMDIGIIGAQKKNKAKINNRRRQRYGGRSDTEGRDRTPNPAMTVWDAERDSDNKRAEVECAKPFCRINNNEAKIYKYWRRDNIMAEPPVRTPNSDIEREKELERGVRSI</sequence>
<feature type="signal peptide" evidence="2">
    <location>
        <begin position="1"/>
        <end position="17"/>
    </location>
</feature>
<name>A0AAW1JH05_POPJA</name>